<feature type="region of interest" description="Disordered" evidence="2">
    <location>
        <begin position="1"/>
        <end position="23"/>
    </location>
</feature>
<dbReference type="PANTHER" id="PTHR38019">
    <property type="entry name" value="KDA ANTIGEN P200, PUTATIVE-RELATED"/>
    <property type="match status" value="1"/>
</dbReference>
<evidence type="ECO:0000256" key="2">
    <source>
        <dbReference type="SAM" id="MobiDB-lite"/>
    </source>
</evidence>
<feature type="compositionally biased region" description="Basic residues" evidence="2">
    <location>
        <begin position="93"/>
        <end position="110"/>
    </location>
</feature>
<dbReference type="AlphaFoldDB" id="A0AAD1U6Z2"/>
<evidence type="ECO:0000313" key="3">
    <source>
        <dbReference type="EMBL" id="CAI2361717.1"/>
    </source>
</evidence>
<feature type="compositionally biased region" description="Basic residues" evidence="2">
    <location>
        <begin position="593"/>
        <end position="616"/>
    </location>
</feature>
<reference evidence="3" key="1">
    <citation type="submission" date="2023-07" db="EMBL/GenBank/DDBJ databases">
        <authorList>
            <consortium name="AG Swart"/>
            <person name="Singh M."/>
            <person name="Singh A."/>
            <person name="Seah K."/>
            <person name="Emmerich C."/>
        </authorList>
    </citation>
    <scope>NUCLEOTIDE SEQUENCE</scope>
    <source>
        <strain evidence="3">DP1</strain>
    </source>
</reference>
<feature type="region of interest" description="Disordered" evidence="2">
    <location>
        <begin position="585"/>
        <end position="616"/>
    </location>
</feature>
<gene>
    <name evidence="3" type="ORF">ECRASSUSDP1_LOCUS3030</name>
</gene>
<evidence type="ECO:0000256" key="1">
    <source>
        <dbReference type="SAM" id="Coils"/>
    </source>
</evidence>
<dbReference type="PANTHER" id="PTHR38019:SF1">
    <property type="entry name" value="N-ACETYLTRANSFERASE DOMAIN-CONTAINING PROTEIN"/>
    <property type="match status" value="1"/>
</dbReference>
<feature type="region of interest" description="Disordered" evidence="2">
    <location>
        <begin position="93"/>
        <end position="127"/>
    </location>
</feature>
<protein>
    <submittedName>
        <fullName evidence="3">Uncharacterized protein</fullName>
    </submittedName>
</protein>
<dbReference type="Proteomes" id="UP001295684">
    <property type="component" value="Unassembled WGS sequence"/>
</dbReference>
<feature type="coiled-coil region" evidence="1">
    <location>
        <begin position="246"/>
        <end position="449"/>
    </location>
</feature>
<name>A0AAD1U6Z2_EUPCR</name>
<comment type="caution">
    <text evidence="3">The sequence shown here is derived from an EMBL/GenBank/DDBJ whole genome shotgun (WGS) entry which is preliminary data.</text>
</comment>
<sequence>MANKKRIKRGEPPKSSKALDLKSPRTLEAIKRQGYDPQELQYLREEEYIQKEADMKATPAVMRLRYKDYEENRREKVRNVKRETQIILHEKKKNNVKSRANSQKKVKYRGKLGPAPKRIPNAVSQSLTSKKNKINKIAIEAQLKDEAKQFKMLQTKNKAIAKQVVKKAIQEEQEDIIRAQRKAAWSDQDARQKKSLEEAKLEHKMKILAMRNKERERIQREKELSLKKYKQECIKKEKKDLINKEYEDQTKIMRQKSKEILRLKRENELQEYITSLKLQKQQAEEIRRESFERKIQKAELQFEKMKHKKDHEQLLKKLSIHKKLEEANKRVKSNLKAQEKSWEEKQKMIVEKYNRIKLIQKEKEKIASQRSKLKELEHNNAKGRGDGMLNQRLKELREKELKFESRIKIHKQNMQKEIDKKRKFHSFQSRRMEQRRKLLEEEKEKEKSNSLRKLREKDRHTEKLLKHRNEESRILAEFESLKRDKRLNEAKRLKKVREYQKIKEFERIQEERSKSQNIQEQRKKILSLKIEENEKIKFIKEQLKEKIKTAKGYGMSELEDLLENPYKDLNTGMNKSMENMINKLSMINSNTRRSPKKRREKSPRKAASVKKKKNAK</sequence>
<evidence type="ECO:0000313" key="4">
    <source>
        <dbReference type="Proteomes" id="UP001295684"/>
    </source>
</evidence>
<proteinExistence type="predicted"/>
<organism evidence="3 4">
    <name type="scientific">Euplotes crassus</name>
    <dbReference type="NCBI Taxonomy" id="5936"/>
    <lineage>
        <taxon>Eukaryota</taxon>
        <taxon>Sar</taxon>
        <taxon>Alveolata</taxon>
        <taxon>Ciliophora</taxon>
        <taxon>Intramacronucleata</taxon>
        <taxon>Spirotrichea</taxon>
        <taxon>Hypotrichia</taxon>
        <taxon>Euplotida</taxon>
        <taxon>Euplotidae</taxon>
        <taxon>Moneuplotes</taxon>
    </lineage>
</organism>
<feature type="compositionally biased region" description="Basic and acidic residues" evidence="2">
    <location>
        <begin position="9"/>
        <end position="23"/>
    </location>
</feature>
<accession>A0AAD1U6Z2</accession>
<dbReference type="EMBL" id="CAMPGE010002901">
    <property type="protein sequence ID" value="CAI2361717.1"/>
    <property type="molecule type" value="Genomic_DNA"/>
</dbReference>
<keyword evidence="4" id="KW-1185">Reference proteome</keyword>
<keyword evidence="1" id="KW-0175">Coiled coil</keyword>
<feature type="coiled-coil region" evidence="1">
    <location>
        <begin position="162"/>
        <end position="216"/>
    </location>
</feature>